<dbReference type="Proteomes" id="UP000740926">
    <property type="component" value="Unassembled WGS sequence"/>
</dbReference>
<evidence type="ECO:0000256" key="1">
    <source>
        <dbReference type="SAM" id="MobiDB-lite"/>
    </source>
</evidence>
<name>A0A9P6Y548_9FUNG</name>
<comment type="caution">
    <text evidence="2">The sequence shown here is derived from an EMBL/GenBank/DDBJ whole genome shotgun (WGS) entry which is preliminary data.</text>
</comment>
<reference evidence="2 3" key="1">
    <citation type="journal article" date="2020" name="Microb. Genom.">
        <title>Genetic diversity of clinical and environmental Mucorales isolates obtained from an investigation of mucormycosis cases among solid organ transplant recipients.</title>
        <authorList>
            <person name="Nguyen M.H."/>
            <person name="Kaul D."/>
            <person name="Muto C."/>
            <person name="Cheng S.J."/>
            <person name="Richter R.A."/>
            <person name="Bruno V.M."/>
            <person name="Liu G."/>
            <person name="Beyhan S."/>
            <person name="Sundermann A.J."/>
            <person name="Mounaud S."/>
            <person name="Pasculle A.W."/>
            <person name="Nierman W.C."/>
            <person name="Driscoll E."/>
            <person name="Cumbie R."/>
            <person name="Clancy C.J."/>
            <person name="Dupont C.L."/>
        </authorList>
    </citation>
    <scope>NUCLEOTIDE SEQUENCE [LARGE SCALE GENOMIC DNA]</scope>
    <source>
        <strain evidence="2 3">GL24</strain>
    </source>
</reference>
<dbReference type="EMBL" id="JAANIU010006931">
    <property type="protein sequence ID" value="KAG1539714.1"/>
    <property type="molecule type" value="Genomic_DNA"/>
</dbReference>
<gene>
    <name evidence="2" type="ORF">G6F50_014464</name>
</gene>
<evidence type="ECO:0000313" key="2">
    <source>
        <dbReference type="EMBL" id="KAG1539714.1"/>
    </source>
</evidence>
<protein>
    <submittedName>
        <fullName evidence="2">Uncharacterized protein</fullName>
    </submittedName>
</protein>
<organism evidence="2 3">
    <name type="scientific">Rhizopus delemar</name>
    <dbReference type="NCBI Taxonomy" id="936053"/>
    <lineage>
        <taxon>Eukaryota</taxon>
        <taxon>Fungi</taxon>
        <taxon>Fungi incertae sedis</taxon>
        <taxon>Mucoromycota</taxon>
        <taxon>Mucoromycotina</taxon>
        <taxon>Mucoromycetes</taxon>
        <taxon>Mucorales</taxon>
        <taxon>Mucorineae</taxon>
        <taxon>Rhizopodaceae</taxon>
        <taxon>Rhizopus</taxon>
    </lineage>
</organism>
<accession>A0A9P6Y548</accession>
<evidence type="ECO:0000313" key="3">
    <source>
        <dbReference type="Proteomes" id="UP000740926"/>
    </source>
</evidence>
<feature type="region of interest" description="Disordered" evidence="1">
    <location>
        <begin position="1"/>
        <end position="22"/>
    </location>
</feature>
<dbReference type="AlphaFoldDB" id="A0A9P6Y548"/>
<proteinExistence type="predicted"/>
<sequence>MATDAQPRRYLQPGTTQQARGHVLVHRHRRAQHRRTPEGQVGHAQQALQRTVLAQRPMHDRQHHVDLAQHAGRIGRLQLQLRLLRAGKDRQRLPGTMQRDARRVIGMEQEGVRLAQMPLALLVDADQHRLEALAVEGIEDVLRRLQRNFVLGGPAPEDDADPGPCHGVAMSCALRGHTA</sequence>
<keyword evidence="3" id="KW-1185">Reference proteome</keyword>